<name>A0A0L0CGY5_LUCCU</name>
<dbReference type="Proteomes" id="UP000037069">
    <property type="component" value="Unassembled WGS sequence"/>
</dbReference>
<reference evidence="1 2" key="1">
    <citation type="journal article" date="2015" name="Nat. Commun.">
        <title>Lucilia cuprina genome unlocks parasitic fly biology to underpin future interventions.</title>
        <authorList>
            <person name="Anstead C.A."/>
            <person name="Korhonen P.K."/>
            <person name="Young N.D."/>
            <person name="Hall R.S."/>
            <person name="Jex A.R."/>
            <person name="Murali S.C."/>
            <person name="Hughes D.S."/>
            <person name="Lee S.F."/>
            <person name="Perry T."/>
            <person name="Stroehlein A.J."/>
            <person name="Ansell B.R."/>
            <person name="Breugelmans B."/>
            <person name="Hofmann A."/>
            <person name="Qu J."/>
            <person name="Dugan S."/>
            <person name="Lee S.L."/>
            <person name="Chao H."/>
            <person name="Dinh H."/>
            <person name="Han Y."/>
            <person name="Doddapaneni H.V."/>
            <person name="Worley K.C."/>
            <person name="Muzny D.M."/>
            <person name="Ioannidis P."/>
            <person name="Waterhouse R.M."/>
            <person name="Zdobnov E.M."/>
            <person name="James P.J."/>
            <person name="Bagnall N.H."/>
            <person name="Kotze A.C."/>
            <person name="Gibbs R.A."/>
            <person name="Richards S."/>
            <person name="Batterham P."/>
            <person name="Gasser R.B."/>
        </authorList>
    </citation>
    <scope>NUCLEOTIDE SEQUENCE [LARGE SCALE GENOMIC DNA]</scope>
    <source>
        <strain evidence="1 2">LS</strain>
        <tissue evidence="1">Full body</tissue>
    </source>
</reference>
<evidence type="ECO:0000313" key="1">
    <source>
        <dbReference type="EMBL" id="KNC31457.1"/>
    </source>
</evidence>
<evidence type="ECO:0000313" key="2">
    <source>
        <dbReference type="Proteomes" id="UP000037069"/>
    </source>
</evidence>
<proteinExistence type="predicted"/>
<gene>
    <name evidence="1" type="ORF">FF38_04038</name>
</gene>
<dbReference type="EMBL" id="JRES01000416">
    <property type="protein sequence ID" value="KNC31457.1"/>
    <property type="molecule type" value="Genomic_DNA"/>
</dbReference>
<comment type="caution">
    <text evidence="1">The sequence shown here is derived from an EMBL/GenBank/DDBJ whole genome shotgun (WGS) entry which is preliminary data.</text>
</comment>
<keyword evidence="2" id="KW-1185">Reference proteome</keyword>
<dbReference type="AlphaFoldDB" id="A0A0L0CGY5"/>
<organism evidence="1 2">
    <name type="scientific">Lucilia cuprina</name>
    <name type="common">Green bottle fly</name>
    <name type="synonym">Australian sheep blowfly</name>
    <dbReference type="NCBI Taxonomy" id="7375"/>
    <lineage>
        <taxon>Eukaryota</taxon>
        <taxon>Metazoa</taxon>
        <taxon>Ecdysozoa</taxon>
        <taxon>Arthropoda</taxon>
        <taxon>Hexapoda</taxon>
        <taxon>Insecta</taxon>
        <taxon>Pterygota</taxon>
        <taxon>Neoptera</taxon>
        <taxon>Endopterygota</taxon>
        <taxon>Diptera</taxon>
        <taxon>Brachycera</taxon>
        <taxon>Muscomorpha</taxon>
        <taxon>Oestroidea</taxon>
        <taxon>Calliphoridae</taxon>
        <taxon>Luciliinae</taxon>
        <taxon>Lucilia</taxon>
    </lineage>
</organism>
<sequence length="62" mass="7042">MWWVSWGPCPQAVWDGTVYAGPVGVEPVAPSRSQLCQSNSCFPRQVLLFFCYGRPSRTTFMR</sequence>
<protein>
    <submittedName>
        <fullName evidence="1">Uncharacterized protein</fullName>
    </submittedName>
</protein>
<accession>A0A0L0CGY5</accession>